<dbReference type="EMBL" id="PYDT01000008">
    <property type="protein sequence ID" value="THU53030.1"/>
    <property type="molecule type" value="Genomic_DNA"/>
</dbReference>
<comment type="caution">
    <text evidence="1">The sequence shown here is derived from an EMBL/GenBank/DDBJ whole genome shotgun (WGS) entry which is preliminary data.</text>
</comment>
<evidence type="ECO:0000313" key="2">
    <source>
        <dbReference type="Proteomes" id="UP000317650"/>
    </source>
</evidence>
<accession>A0A4S8IVZ5</accession>
<evidence type="ECO:0000313" key="1">
    <source>
        <dbReference type="EMBL" id="THU53030.1"/>
    </source>
</evidence>
<keyword evidence="2" id="KW-1185">Reference proteome</keyword>
<proteinExistence type="predicted"/>
<dbReference type="Proteomes" id="UP000317650">
    <property type="component" value="Chromosome 10"/>
</dbReference>
<name>A0A4S8IVZ5_MUSBA</name>
<reference evidence="1 2" key="1">
    <citation type="journal article" date="2019" name="Nat. Plants">
        <title>Genome sequencing of Musa balbisiana reveals subgenome evolution and function divergence in polyploid bananas.</title>
        <authorList>
            <person name="Yao X."/>
        </authorList>
    </citation>
    <scope>NUCLEOTIDE SEQUENCE [LARGE SCALE GENOMIC DNA]</scope>
    <source>
        <strain evidence="2">cv. DH-PKW</strain>
        <tissue evidence="1">Leaves</tissue>
    </source>
</reference>
<dbReference type="AlphaFoldDB" id="A0A4S8IVZ5"/>
<gene>
    <name evidence="1" type="ORF">C4D60_Mb10t10140</name>
</gene>
<organism evidence="1 2">
    <name type="scientific">Musa balbisiana</name>
    <name type="common">Banana</name>
    <dbReference type="NCBI Taxonomy" id="52838"/>
    <lineage>
        <taxon>Eukaryota</taxon>
        <taxon>Viridiplantae</taxon>
        <taxon>Streptophyta</taxon>
        <taxon>Embryophyta</taxon>
        <taxon>Tracheophyta</taxon>
        <taxon>Spermatophyta</taxon>
        <taxon>Magnoliopsida</taxon>
        <taxon>Liliopsida</taxon>
        <taxon>Zingiberales</taxon>
        <taxon>Musaceae</taxon>
        <taxon>Musa</taxon>
    </lineage>
</organism>
<protein>
    <submittedName>
        <fullName evidence="1">Uncharacterized protein</fullName>
    </submittedName>
</protein>
<sequence>MVVEAIAAKEEEEEQKKGEVEELHLCQFHATLHAEGTEDEPCKAKKQGASFCGLVENNMERRKA</sequence>